<name>A0A2H0C4G4_9BACT</name>
<dbReference type="EMBL" id="PCTD01000051">
    <property type="protein sequence ID" value="PIP64681.1"/>
    <property type="molecule type" value="Genomic_DNA"/>
</dbReference>
<keyword evidence="3" id="KW-0418">Kinase</keyword>
<keyword evidence="4" id="KW-0067">ATP-binding</keyword>
<reference evidence="6 7" key="1">
    <citation type="submission" date="2017-09" db="EMBL/GenBank/DDBJ databases">
        <title>Depth-based differentiation of microbial function through sediment-hosted aquifers and enrichment of novel symbionts in the deep terrestrial subsurface.</title>
        <authorList>
            <person name="Probst A.J."/>
            <person name="Ladd B."/>
            <person name="Jarett J.K."/>
            <person name="Geller-Mcgrath D.E."/>
            <person name="Sieber C.M."/>
            <person name="Emerson J.B."/>
            <person name="Anantharaman K."/>
            <person name="Thomas B.C."/>
            <person name="Malmstrom R."/>
            <person name="Stieglmeier M."/>
            <person name="Klingl A."/>
            <person name="Woyke T."/>
            <person name="Ryan C.M."/>
            <person name="Banfield J.F."/>
        </authorList>
    </citation>
    <scope>NUCLEOTIDE SEQUENCE [LARGE SCALE GENOMIC DNA]</scope>
    <source>
        <strain evidence="6">CG22_combo_CG10-13_8_21_14_all_33_16</strain>
    </source>
</reference>
<dbReference type="InterPro" id="IPR006203">
    <property type="entry name" value="GHMP_knse_ATP-bd_CS"/>
</dbReference>
<dbReference type="Pfam" id="PF00288">
    <property type="entry name" value="GHMP_kinases_N"/>
    <property type="match status" value="1"/>
</dbReference>
<proteinExistence type="predicted"/>
<evidence type="ECO:0000313" key="7">
    <source>
        <dbReference type="Proteomes" id="UP000230802"/>
    </source>
</evidence>
<dbReference type="Gene3D" id="3.30.230.10">
    <property type="match status" value="1"/>
</dbReference>
<dbReference type="GO" id="GO:0005524">
    <property type="term" value="F:ATP binding"/>
    <property type="evidence" value="ECO:0007669"/>
    <property type="project" value="UniProtKB-KW"/>
</dbReference>
<evidence type="ECO:0000256" key="4">
    <source>
        <dbReference type="ARBA" id="ARBA00022840"/>
    </source>
</evidence>
<feature type="domain" description="GHMP kinase N-terminal" evidence="5">
    <location>
        <begin position="37"/>
        <end position="68"/>
    </location>
</feature>
<dbReference type="AlphaFoldDB" id="A0A2H0C4G4"/>
<evidence type="ECO:0000259" key="5">
    <source>
        <dbReference type="Pfam" id="PF00288"/>
    </source>
</evidence>
<dbReference type="InterPro" id="IPR006204">
    <property type="entry name" value="GHMP_kinase_N_dom"/>
</dbReference>
<dbReference type="GO" id="GO:0016301">
    <property type="term" value="F:kinase activity"/>
    <property type="evidence" value="ECO:0007669"/>
    <property type="project" value="UniProtKB-KW"/>
</dbReference>
<organism evidence="6 7">
    <name type="scientific">Candidatus Roizmanbacteria bacterium CG22_combo_CG10-13_8_21_14_all_33_16</name>
    <dbReference type="NCBI Taxonomy" id="1974859"/>
    <lineage>
        <taxon>Bacteria</taxon>
        <taxon>Candidatus Roizmaniibacteriota</taxon>
    </lineage>
</organism>
<dbReference type="InterPro" id="IPR020568">
    <property type="entry name" value="Ribosomal_Su5_D2-typ_SF"/>
</dbReference>
<dbReference type="PROSITE" id="PS00627">
    <property type="entry name" value="GHMP_KINASES_ATP"/>
    <property type="match status" value="1"/>
</dbReference>
<sequence length="68" mass="7793">MVSAIDLRSKFSIWETKIQKKDSNVQLIIDVVQKYLTKEKIKFKNKRFDFKISSEVPVGRGLGSSAAF</sequence>
<evidence type="ECO:0000256" key="3">
    <source>
        <dbReference type="ARBA" id="ARBA00022777"/>
    </source>
</evidence>
<accession>A0A2H0C4G4</accession>
<protein>
    <recommendedName>
        <fullName evidence="5">GHMP kinase N-terminal domain-containing protein</fullName>
    </recommendedName>
</protein>
<dbReference type="Proteomes" id="UP000230802">
    <property type="component" value="Unassembled WGS sequence"/>
</dbReference>
<gene>
    <name evidence="6" type="ORF">COW96_01210</name>
</gene>
<dbReference type="SUPFAM" id="SSF54211">
    <property type="entry name" value="Ribosomal protein S5 domain 2-like"/>
    <property type="match status" value="1"/>
</dbReference>
<dbReference type="InterPro" id="IPR014721">
    <property type="entry name" value="Ribsml_uS5_D2-typ_fold_subgr"/>
</dbReference>
<evidence type="ECO:0000313" key="6">
    <source>
        <dbReference type="EMBL" id="PIP64681.1"/>
    </source>
</evidence>
<evidence type="ECO:0000256" key="1">
    <source>
        <dbReference type="ARBA" id="ARBA00022679"/>
    </source>
</evidence>
<comment type="caution">
    <text evidence="6">The sequence shown here is derived from an EMBL/GenBank/DDBJ whole genome shotgun (WGS) entry which is preliminary data.</text>
</comment>
<keyword evidence="1" id="KW-0808">Transferase</keyword>
<feature type="non-terminal residue" evidence="6">
    <location>
        <position position="68"/>
    </location>
</feature>
<keyword evidence="2" id="KW-0547">Nucleotide-binding</keyword>
<evidence type="ECO:0000256" key="2">
    <source>
        <dbReference type="ARBA" id="ARBA00022741"/>
    </source>
</evidence>